<dbReference type="Gene3D" id="3.30.360.10">
    <property type="entry name" value="Dihydrodipicolinate Reductase, domain 2"/>
    <property type="match status" value="1"/>
</dbReference>
<dbReference type="InterPro" id="IPR000683">
    <property type="entry name" value="Gfo/Idh/MocA-like_OxRdtase_N"/>
</dbReference>
<dbReference type="AlphaFoldDB" id="A0A6J6T8Z3"/>
<dbReference type="Pfam" id="PF22725">
    <property type="entry name" value="GFO_IDH_MocA_C3"/>
    <property type="match status" value="1"/>
</dbReference>
<dbReference type="SUPFAM" id="SSF55347">
    <property type="entry name" value="Glyceraldehyde-3-phosphate dehydrogenase-like, C-terminal domain"/>
    <property type="match status" value="1"/>
</dbReference>
<evidence type="ECO:0000256" key="2">
    <source>
        <dbReference type="ARBA" id="ARBA00023002"/>
    </source>
</evidence>
<name>A0A6J6T8Z3_9ZZZZ</name>
<dbReference type="Pfam" id="PF01408">
    <property type="entry name" value="GFO_IDH_MocA"/>
    <property type="match status" value="1"/>
</dbReference>
<dbReference type="InterPro" id="IPR050984">
    <property type="entry name" value="Gfo/Idh/MocA_domain"/>
</dbReference>
<dbReference type="Gene3D" id="3.40.50.720">
    <property type="entry name" value="NAD(P)-binding Rossmann-like Domain"/>
    <property type="match status" value="1"/>
</dbReference>
<evidence type="ECO:0000313" key="5">
    <source>
        <dbReference type="EMBL" id="CAB4743861.1"/>
    </source>
</evidence>
<keyword evidence="2" id="KW-0560">Oxidoreductase</keyword>
<evidence type="ECO:0000259" key="4">
    <source>
        <dbReference type="Pfam" id="PF22725"/>
    </source>
</evidence>
<comment type="similarity">
    <text evidence="1">Belongs to the Gfo/Idh/MocA family.</text>
</comment>
<feature type="domain" description="Gfo/Idh/MocA-like oxidoreductase N-terminal" evidence="3">
    <location>
        <begin position="5"/>
        <end position="115"/>
    </location>
</feature>
<dbReference type="GO" id="GO:0000166">
    <property type="term" value="F:nucleotide binding"/>
    <property type="evidence" value="ECO:0007669"/>
    <property type="project" value="InterPro"/>
</dbReference>
<dbReference type="PANTHER" id="PTHR22604">
    <property type="entry name" value="OXIDOREDUCTASES"/>
    <property type="match status" value="1"/>
</dbReference>
<dbReference type="InterPro" id="IPR036291">
    <property type="entry name" value="NAD(P)-bd_dom_sf"/>
</dbReference>
<dbReference type="PANTHER" id="PTHR22604:SF105">
    <property type="entry name" value="TRANS-1,2-DIHYDROBENZENE-1,2-DIOL DEHYDROGENASE"/>
    <property type="match status" value="1"/>
</dbReference>
<organism evidence="5">
    <name type="scientific">freshwater metagenome</name>
    <dbReference type="NCBI Taxonomy" id="449393"/>
    <lineage>
        <taxon>unclassified sequences</taxon>
        <taxon>metagenomes</taxon>
        <taxon>ecological metagenomes</taxon>
    </lineage>
</organism>
<sequence>MSVGWGFLGAGWIATRAMAPAVHAASGAHLQAVASRSPERSTVLDPLVVRADYDALLDDPDVDVVYVCLANDQHAEWVVKALDAGKHVVCEKPLGRDSAEARRMAAAAQRVDRLLIEAVWTRWHPRFRRLAELATSGALGDISSIDSAFTFPGAIDDNYRADPSKGGGALLDVGGYQAHAWVALSDGSGLLSIESATSSIGPTGVDLTTGMTALIDGTIHATALCSFEQNEAQRLTVQGSIDTATMGAGQAFTSWREESTLLVGSTVEAFAPVDAYQVMIEQVSARIRGEDSWVVPIDETITVAEILDEVRARARWQPEHR</sequence>
<protein>
    <submittedName>
        <fullName evidence="5">Unannotated protein</fullName>
    </submittedName>
</protein>
<proteinExistence type="inferred from homology"/>
<evidence type="ECO:0000256" key="1">
    <source>
        <dbReference type="ARBA" id="ARBA00010928"/>
    </source>
</evidence>
<reference evidence="5" key="1">
    <citation type="submission" date="2020-05" db="EMBL/GenBank/DDBJ databases">
        <authorList>
            <person name="Chiriac C."/>
            <person name="Salcher M."/>
            <person name="Ghai R."/>
            <person name="Kavagutti S V."/>
        </authorList>
    </citation>
    <scope>NUCLEOTIDE SEQUENCE</scope>
</reference>
<feature type="domain" description="GFO/IDH/MocA-like oxidoreductase" evidence="4">
    <location>
        <begin position="127"/>
        <end position="240"/>
    </location>
</feature>
<gene>
    <name evidence="5" type="ORF">UFOPK2810_00480</name>
</gene>
<dbReference type="GO" id="GO:0016491">
    <property type="term" value="F:oxidoreductase activity"/>
    <property type="evidence" value="ECO:0007669"/>
    <property type="project" value="UniProtKB-KW"/>
</dbReference>
<evidence type="ECO:0000259" key="3">
    <source>
        <dbReference type="Pfam" id="PF01408"/>
    </source>
</evidence>
<dbReference type="InterPro" id="IPR055170">
    <property type="entry name" value="GFO_IDH_MocA-like_dom"/>
</dbReference>
<dbReference type="SUPFAM" id="SSF51735">
    <property type="entry name" value="NAD(P)-binding Rossmann-fold domains"/>
    <property type="match status" value="1"/>
</dbReference>
<accession>A0A6J6T8Z3</accession>
<dbReference type="EMBL" id="CAEZYZ010000059">
    <property type="protein sequence ID" value="CAB4743861.1"/>
    <property type="molecule type" value="Genomic_DNA"/>
</dbReference>